<dbReference type="EMBL" id="BMAW01024987">
    <property type="protein sequence ID" value="GFT90404.1"/>
    <property type="molecule type" value="Genomic_DNA"/>
</dbReference>
<gene>
    <name evidence="1" type="ORF">NPIL_342591</name>
</gene>
<proteinExistence type="predicted"/>
<protein>
    <submittedName>
        <fullName evidence="1">Uncharacterized protein</fullName>
    </submittedName>
</protein>
<reference evidence="1" key="1">
    <citation type="submission" date="2020-08" db="EMBL/GenBank/DDBJ databases">
        <title>Multicomponent nature underlies the extraordinary mechanical properties of spider dragline silk.</title>
        <authorList>
            <person name="Kono N."/>
            <person name="Nakamura H."/>
            <person name="Mori M."/>
            <person name="Yoshida Y."/>
            <person name="Ohtoshi R."/>
            <person name="Malay A.D."/>
            <person name="Moran D.A.P."/>
            <person name="Tomita M."/>
            <person name="Numata K."/>
            <person name="Arakawa K."/>
        </authorList>
    </citation>
    <scope>NUCLEOTIDE SEQUENCE</scope>
</reference>
<dbReference type="Proteomes" id="UP000887013">
    <property type="component" value="Unassembled WGS sequence"/>
</dbReference>
<comment type="caution">
    <text evidence="1">The sequence shown here is derived from an EMBL/GenBank/DDBJ whole genome shotgun (WGS) entry which is preliminary data.</text>
</comment>
<accession>A0A8X6PUH1</accession>
<sequence>MITWKKGVLNNSSGKPPIISNEMMALESIQKDNATAETDGHGPHISEAEFSKLTMSGCTILCSLMELLVDACDSIYTLMGQFKCGLVPLPSITLGATL</sequence>
<organism evidence="1 2">
    <name type="scientific">Nephila pilipes</name>
    <name type="common">Giant wood spider</name>
    <name type="synonym">Nephila maculata</name>
    <dbReference type="NCBI Taxonomy" id="299642"/>
    <lineage>
        <taxon>Eukaryota</taxon>
        <taxon>Metazoa</taxon>
        <taxon>Ecdysozoa</taxon>
        <taxon>Arthropoda</taxon>
        <taxon>Chelicerata</taxon>
        <taxon>Arachnida</taxon>
        <taxon>Araneae</taxon>
        <taxon>Araneomorphae</taxon>
        <taxon>Entelegynae</taxon>
        <taxon>Araneoidea</taxon>
        <taxon>Nephilidae</taxon>
        <taxon>Nephila</taxon>
    </lineage>
</organism>
<name>A0A8X6PUH1_NEPPI</name>
<evidence type="ECO:0000313" key="2">
    <source>
        <dbReference type="Proteomes" id="UP000887013"/>
    </source>
</evidence>
<dbReference type="AlphaFoldDB" id="A0A8X6PUH1"/>
<evidence type="ECO:0000313" key="1">
    <source>
        <dbReference type="EMBL" id="GFT90404.1"/>
    </source>
</evidence>
<keyword evidence="2" id="KW-1185">Reference proteome</keyword>